<evidence type="ECO:0000313" key="2">
    <source>
        <dbReference type="Proteomes" id="UP000000305"/>
    </source>
</evidence>
<keyword evidence="2" id="KW-1185">Reference proteome</keyword>
<sequence>MSFNGIGPQDPPPAQMPRPMKIDYDTGQFVFLRNGTWKPDIPPDYVWSLEKKKSFISYTPNPMCIGFVHALAEGRVEIKM</sequence>
<organism evidence="1 2">
    <name type="scientific">Daphnia pulex</name>
    <name type="common">Water flea</name>
    <dbReference type="NCBI Taxonomy" id="6669"/>
    <lineage>
        <taxon>Eukaryota</taxon>
        <taxon>Metazoa</taxon>
        <taxon>Ecdysozoa</taxon>
        <taxon>Arthropoda</taxon>
        <taxon>Crustacea</taxon>
        <taxon>Branchiopoda</taxon>
        <taxon>Diplostraca</taxon>
        <taxon>Cladocera</taxon>
        <taxon>Anomopoda</taxon>
        <taxon>Daphniidae</taxon>
        <taxon>Daphnia</taxon>
    </lineage>
</organism>
<evidence type="ECO:0000313" key="1">
    <source>
        <dbReference type="EMBL" id="EFX84240.1"/>
    </source>
</evidence>
<gene>
    <name evidence="1" type="ORF">DAPPUDRAFT_239207</name>
</gene>
<dbReference type="Proteomes" id="UP000000305">
    <property type="component" value="Unassembled WGS sequence"/>
</dbReference>
<dbReference type="HOGENOM" id="CLU_2592173_0_0_1"/>
<dbReference type="KEGG" id="dpx:DAPPUDRAFT_239207"/>
<dbReference type="EMBL" id="GL732535">
    <property type="protein sequence ID" value="EFX84240.1"/>
    <property type="molecule type" value="Genomic_DNA"/>
</dbReference>
<dbReference type="InParanoid" id="E9G8M6"/>
<reference evidence="1 2" key="1">
    <citation type="journal article" date="2011" name="Science">
        <title>The ecoresponsive genome of Daphnia pulex.</title>
        <authorList>
            <person name="Colbourne J.K."/>
            <person name="Pfrender M.E."/>
            <person name="Gilbert D."/>
            <person name="Thomas W.K."/>
            <person name="Tucker A."/>
            <person name="Oakley T.H."/>
            <person name="Tokishita S."/>
            <person name="Aerts A."/>
            <person name="Arnold G.J."/>
            <person name="Basu M.K."/>
            <person name="Bauer D.J."/>
            <person name="Caceres C.E."/>
            <person name="Carmel L."/>
            <person name="Casola C."/>
            <person name="Choi J.H."/>
            <person name="Detter J.C."/>
            <person name="Dong Q."/>
            <person name="Dusheyko S."/>
            <person name="Eads B.D."/>
            <person name="Frohlich T."/>
            <person name="Geiler-Samerotte K.A."/>
            <person name="Gerlach D."/>
            <person name="Hatcher P."/>
            <person name="Jogdeo S."/>
            <person name="Krijgsveld J."/>
            <person name="Kriventseva E.V."/>
            <person name="Kultz D."/>
            <person name="Laforsch C."/>
            <person name="Lindquist E."/>
            <person name="Lopez J."/>
            <person name="Manak J.R."/>
            <person name="Muller J."/>
            <person name="Pangilinan J."/>
            <person name="Patwardhan R.P."/>
            <person name="Pitluck S."/>
            <person name="Pritham E.J."/>
            <person name="Rechtsteiner A."/>
            <person name="Rho M."/>
            <person name="Rogozin I.B."/>
            <person name="Sakarya O."/>
            <person name="Salamov A."/>
            <person name="Schaack S."/>
            <person name="Shapiro H."/>
            <person name="Shiga Y."/>
            <person name="Skalitzky C."/>
            <person name="Smith Z."/>
            <person name="Souvorov A."/>
            <person name="Sung W."/>
            <person name="Tang Z."/>
            <person name="Tsuchiya D."/>
            <person name="Tu H."/>
            <person name="Vos H."/>
            <person name="Wang M."/>
            <person name="Wolf Y.I."/>
            <person name="Yamagata H."/>
            <person name="Yamada T."/>
            <person name="Ye Y."/>
            <person name="Shaw J.R."/>
            <person name="Andrews J."/>
            <person name="Crease T.J."/>
            <person name="Tang H."/>
            <person name="Lucas S.M."/>
            <person name="Robertson H.M."/>
            <person name="Bork P."/>
            <person name="Koonin E.V."/>
            <person name="Zdobnov E.M."/>
            <person name="Grigoriev I.V."/>
            <person name="Lynch M."/>
            <person name="Boore J.L."/>
        </authorList>
    </citation>
    <scope>NUCLEOTIDE SEQUENCE [LARGE SCALE GENOMIC DNA]</scope>
</reference>
<dbReference type="AlphaFoldDB" id="E9G8M6"/>
<name>E9G8M6_DAPPU</name>
<accession>E9G8M6</accession>
<proteinExistence type="predicted"/>
<protein>
    <submittedName>
        <fullName evidence="1">Uncharacterized protein</fullName>
    </submittedName>
</protein>